<reference evidence="1" key="1">
    <citation type="submission" date="2017-05" db="UniProtKB">
        <authorList>
            <consortium name="EnsemblMetazoa"/>
        </authorList>
    </citation>
    <scope>IDENTIFICATION</scope>
</reference>
<dbReference type="EnsemblMetazoa" id="Aqu2.1.44468_001">
    <property type="protein sequence ID" value="Aqu2.1.44468_001"/>
    <property type="gene ID" value="Aqu2.1.44468"/>
</dbReference>
<name>A0A1X7VWH1_AMPQE</name>
<protein>
    <submittedName>
        <fullName evidence="1">Uncharacterized protein</fullName>
    </submittedName>
</protein>
<proteinExistence type="predicted"/>
<dbReference type="AlphaFoldDB" id="A0A1X7VWH1"/>
<organism evidence="1">
    <name type="scientific">Amphimedon queenslandica</name>
    <name type="common">Sponge</name>
    <dbReference type="NCBI Taxonomy" id="400682"/>
    <lineage>
        <taxon>Eukaryota</taxon>
        <taxon>Metazoa</taxon>
        <taxon>Porifera</taxon>
        <taxon>Demospongiae</taxon>
        <taxon>Heteroscleromorpha</taxon>
        <taxon>Haplosclerida</taxon>
        <taxon>Niphatidae</taxon>
        <taxon>Amphimedon</taxon>
    </lineage>
</organism>
<sequence>MEDISSQLIINWEQTGISLVPGSSRTMALSGSRRVEIVGLGDKRQITAVMGASLSADFLPPQLIYTGKTPAFHPNCVTFPANRHITHTENHRANESTM</sequence>
<accession>A0A1X7VWH1</accession>
<evidence type="ECO:0000313" key="1">
    <source>
        <dbReference type="EnsemblMetazoa" id="Aqu2.1.44468_001"/>
    </source>
</evidence>
<dbReference type="InParanoid" id="A0A1X7VWH1"/>